<dbReference type="EC" id="2.4.1.2" evidence="1"/>
<keyword evidence="1" id="KW-0328">Glycosyltransferase</keyword>
<dbReference type="Proteomes" id="UP001281147">
    <property type="component" value="Unassembled WGS sequence"/>
</dbReference>
<name>A0ACC3NX15_9PEZI</name>
<evidence type="ECO:0000313" key="1">
    <source>
        <dbReference type="EMBL" id="KAK3724429.1"/>
    </source>
</evidence>
<keyword evidence="2" id="KW-1185">Reference proteome</keyword>
<organism evidence="1 2">
    <name type="scientific">Vermiconidia calcicola</name>
    <dbReference type="NCBI Taxonomy" id="1690605"/>
    <lineage>
        <taxon>Eukaryota</taxon>
        <taxon>Fungi</taxon>
        <taxon>Dikarya</taxon>
        <taxon>Ascomycota</taxon>
        <taxon>Pezizomycotina</taxon>
        <taxon>Dothideomycetes</taxon>
        <taxon>Dothideomycetidae</taxon>
        <taxon>Mycosphaerellales</taxon>
        <taxon>Extremaceae</taxon>
        <taxon>Vermiconidia</taxon>
    </lineage>
</organism>
<dbReference type="EMBL" id="JAUTXU010000005">
    <property type="protein sequence ID" value="KAK3724429.1"/>
    <property type="molecule type" value="Genomic_DNA"/>
</dbReference>
<gene>
    <name evidence="1" type="primary">ALG9_1</name>
    <name evidence="1" type="ORF">LTR37_001053</name>
</gene>
<evidence type="ECO:0000313" key="2">
    <source>
        <dbReference type="Proteomes" id="UP001281147"/>
    </source>
</evidence>
<protein>
    <submittedName>
        <fullName evidence="1">Mannosyltransferase</fullName>
        <ecNumber evidence="1">2.4.1.2</ecNumber>
    </submittedName>
</protein>
<comment type="caution">
    <text evidence="1">The sequence shown here is derived from an EMBL/GenBank/DDBJ whole genome shotgun (WGS) entry which is preliminary data.</text>
</comment>
<keyword evidence="1" id="KW-0808">Transferase</keyword>
<accession>A0ACC3NX15</accession>
<reference evidence="1" key="1">
    <citation type="submission" date="2023-07" db="EMBL/GenBank/DDBJ databases">
        <title>Black Yeasts Isolated from many extreme environments.</title>
        <authorList>
            <person name="Coleine C."/>
            <person name="Stajich J.E."/>
            <person name="Selbmann L."/>
        </authorList>
    </citation>
    <scope>NUCLEOTIDE SEQUENCE</scope>
    <source>
        <strain evidence="1">CCFEE 5714</strain>
    </source>
</reference>
<proteinExistence type="predicted"/>
<sequence>MADVSGSTVRRRKPPSSVPVAKSSEAVLPQEASPRRFQLRPSVAFLVLFASHVVAASYHPIQDCDEVFNFYEPSHYLNHGHGFQTWEYSPVYAIRSWAYAGLHAVFAIPGRLLMFGTETKTAEFYFLRIVLGLFCALCETRLFTKIAGVLNPRIAVTFLLIMATSPGMFHASISYLPSSYTMYTTMLGMAAFMDWRGGVRTAQGIFAIGAGAVLGWPFAAAMAIPFLLEEVMLASISDRQGLLDLVRRLFHGGARVLLVLVSQVAVDSFFYRKLVVVPFNIVWYNVFSGNGGPDLYGTEAWHFYLRNLFLNFHLWLPLALSSMPLLIAQHFFRTKGNLKTSYLRGLVFLSPFYLWLAIFTLQPHKEERFMYPAYPALALDAGVALHILLANFGSTDPRSVVSKIPLQLRFVTILGFVFACLALSAFRTLGTMTAYNAPLSIYEPLHRPGLAQQGDMVCMGKEWYRFPSHYLLPNKMRAKFIKSEFSGLLPGQFHEGNSDQNIGFFPGTYLEPSGMNDQNREDLGKYTDIRHCNFLVDSHLPSTESTSLEPHFIADEEHWEKTKCLPFLDATSTGVVGRLGWIPDLPFVPKKFRRTYGEYCLLKRKTKSPVVDRRVAPVPNIETLS</sequence>